<dbReference type="GO" id="GO:0003887">
    <property type="term" value="F:DNA-directed DNA polymerase activity"/>
    <property type="evidence" value="ECO:0007669"/>
    <property type="project" value="TreeGrafter"/>
</dbReference>
<evidence type="ECO:0000256" key="1">
    <source>
        <dbReference type="SAM" id="MobiDB-lite"/>
    </source>
</evidence>
<feature type="region of interest" description="Disordered" evidence="1">
    <location>
        <begin position="1"/>
        <end position="34"/>
    </location>
</feature>
<dbReference type="GO" id="GO:0006261">
    <property type="term" value="P:DNA-templated DNA replication"/>
    <property type="evidence" value="ECO:0007669"/>
    <property type="project" value="TreeGrafter"/>
</dbReference>
<dbReference type="GO" id="GO:0043625">
    <property type="term" value="C:delta DNA polymerase complex"/>
    <property type="evidence" value="ECO:0007669"/>
    <property type="project" value="TreeGrafter"/>
</dbReference>
<keyword evidence="3" id="KW-1185">Reference proteome</keyword>
<dbReference type="PANTHER" id="PTHR14303:SF0">
    <property type="entry name" value="DNA POLYMERASE DELTA SUBUNIT 4"/>
    <property type="match status" value="1"/>
</dbReference>
<organism evidence="2 3">
    <name type="scientific">Papaver atlanticum</name>
    <dbReference type="NCBI Taxonomy" id="357466"/>
    <lineage>
        <taxon>Eukaryota</taxon>
        <taxon>Viridiplantae</taxon>
        <taxon>Streptophyta</taxon>
        <taxon>Embryophyta</taxon>
        <taxon>Tracheophyta</taxon>
        <taxon>Spermatophyta</taxon>
        <taxon>Magnoliopsida</taxon>
        <taxon>Ranunculales</taxon>
        <taxon>Papaveraceae</taxon>
        <taxon>Papaveroideae</taxon>
        <taxon>Papaver</taxon>
    </lineage>
</organism>
<protein>
    <recommendedName>
        <fullName evidence="4">DNA polymerase delta subunit 4</fullName>
    </recommendedName>
</protein>
<evidence type="ECO:0000313" key="3">
    <source>
        <dbReference type="Proteomes" id="UP001202328"/>
    </source>
</evidence>
<dbReference type="AlphaFoldDB" id="A0AAD4X502"/>
<sequence>MASKGGFYKQKAATTTLGSDQTQSPALESHDLKGDHNQCEEILRQFDMNMKYGPCIGMTRLDRWERAKNLGINPPEEIETLLRQGKVDLECLWSSRV</sequence>
<evidence type="ECO:0000313" key="2">
    <source>
        <dbReference type="EMBL" id="KAI3845419.1"/>
    </source>
</evidence>
<dbReference type="GO" id="GO:0000731">
    <property type="term" value="P:DNA synthesis involved in DNA repair"/>
    <property type="evidence" value="ECO:0007669"/>
    <property type="project" value="InterPro"/>
</dbReference>
<dbReference type="EMBL" id="JAJJMB010016669">
    <property type="protein sequence ID" value="KAI3845419.1"/>
    <property type="molecule type" value="Genomic_DNA"/>
</dbReference>
<name>A0AAD4X502_9MAGN</name>
<gene>
    <name evidence="2" type="ORF">MKW98_029070</name>
</gene>
<proteinExistence type="predicted"/>
<reference evidence="2" key="1">
    <citation type="submission" date="2022-04" db="EMBL/GenBank/DDBJ databases">
        <title>A functionally conserved STORR gene fusion in Papaver species that diverged 16.8 million years ago.</title>
        <authorList>
            <person name="Catania T."/>
        </authorList>
    </citation>
    <scope>NUCLEOTIDE SEQUENCE</scope>
    <source>
        <strain evidence="2">S-188037</strain>
    </source>
</reference>
<feature type="compositionally biased region" description="Polar residues" evidence="1">
    <location>
        <begin position="12"/>
        <end position="26"/>
    </location>
</feature>
<dbReference type="InterPro" id="IPR007218">
    <property type="entry name" value="DNA_pol_delta_4"/>
</dbReference>
<accession>A0AAD4X502</accession>
<dbReference type="Proteomes" id="UP001202328">
    <property type="component" value="Unassembled WGS sequence"/>
</dbReference>
<dbReference type="Pfam" id="PF04081">
    <property type="entry name" value="DNA_pol_delta_4"/>
    <property type="match status" value="1"/>
</dbReference>
<dbReference type="PANTHER" id="PTHR14303">
    <property type="entry name" value="DNA POLYMERASE DELTA SUBUNIT 4"/>
    <property type="match status" value="1"/>
</dbReference>
<comment type="caution">
    <text evidence="2">The sequence shown here is derived from an EMBL/GenBank/DDBJ whole genome shotgun (WGS) entry which is preliminary data.</text>
</comment>
<evidence type="ECO:0008006" key="4">
    <source>
        <dbReference type="Google" id="ProtNLM"/>
    </source>
</evidence>